<evidence type="ECO:0000259" key="1">
    <source>
        <dbReference type="SMART" id="SM01235"/>
    </source>
</evidence>
<dbReference type="Proteomes" id="UP000000493">
    <property type="component" value="Plasmid pRUNSL02"/>
</dbReference>
<organism evidence="2 3">
    <name type="scientific">Runella slithyformis (strain ATCC 29530 / DSM 19594 / LMG 11500 / NCIMB 11436 / LSU 4)</name>
    <dbReference type="NCBI Taxonomy" id="761193"/>
    <lineage>
        <taxon>Bacteria</taxon>
        <taxon>Pseudomonadati</taxon>
        <taxon>Bacteroidota</taxon>
        <taxon>Cytophagia</taxon>
        <taxon>Cytophagales</taxon>
        <taxon>Spirosomataceae</taxon>
        <taxon>Runella</taxon>
    </lineage>
</organism>
<keyword evidence="3" id="KW-1185">Reference proteome</keyword>
<evidence type="ECO:0000313" key="3">
    <source>
        <dbReference type="Proteomes" id="UP000000493"/>
    </source>
</evidence>
<dbReference type="InterPro" id="IPR025992">
    <property type="entry name" value="Haem-bd"/>
</dbReference>
<dbReference type="KEGG" id="rsi:Runsl_5939"/>
<keyword evidence="2" id="KW-0614">Plasmid</keyword>
<dbReference type="SMART" id="SM01235">
    <property type="entry name" value="Haem_bd"/>
    <property type="match status" value="1"/>
</dbReference>
<name>A0A7U3ZRL1_RUNSL</name>
<feature type="domain" description="Haem-binding" evidence="1">
    <location>
        <begin position="12"/>
        <end position="147"/>
    </location>
</feature>
<accession>A0A7U3ZRL1</accession>
<geneLocation type="plasmid" evidence="2 3">
    <name>pRUNSL02</name>
</geneLocation>
<gene>
    <name evidence="2" type="ordered locus">Runsl_5939</name>
</gene>
<dbReference type="Pfam" id="PF14376">
    <property type="entry name" value="Haem_bd"/>
    <property type="match status" value="1"/>
</dbReference>
<protein>
    <recommendedName>
        <fullName evidence="1">Haem-binding domain-containing protein</fullName>
    </recommendedName>
</protein>
<dbReference type="EMBL" id="CP002861">
    <property type="protein sequence ID" value="AEI52075.1"/>
    <property type="molecule type" value="Genomic_DNA"/>
</dbReference>
<dbReference type="RefSeq" id="WP_013931257.1">
    <property type="nucleotide sequence ID" value="NC_015704.1"/>
</dbReference>
<sequence>MKTSKKIVAGLFIILVGIQFIRPDSNNDNRVMATDFIKTHKVPTQIGNILRRACYDCHSNNTEYPWYSSIQPLGWLLNKHIKEGKKKLNFSEFGTYSERKQVSKLKSMKNQIEQNKMPLPSYSMVHKKALLTSEEKNLIITYINNLTQ</sequence>
<proteinExistence type="predicted"/>
<dbReference type="AlphaFoldDB" id="A0A7U3ZRL1"/>
<reference evidence="3" key="1">
    <citation type="submission" date="2011-06" db="EMBL/GenBank/DDBJ databases">
        <title>The complete genome of plasmid 2 of Runella slithyformis DSM 19594.</title>
        <authorList>
            <consortium name="US DOE Joint Genome Institute (JGI-PGF)"/>
            <person name="Lucas S."/>
            <person name="Han J."/>
            <person name="Lapidus A."/>
            <person name="Bruce D."/>
            <person name="Goodwin L."/>
            <person name="Pitluck S."/>
            <person name="Peters L."/>
            <person name="Kyrpides N."/>
            <person name="Mavromatis K."/>
            <person name="Ivanova N."/>
            <person name="Ovchinnikova G."/>
            <person name="Zhang X."/>
            <person name="Misra M."/>
            <person name="Detter J.C."/>
            <person name="Tapia R."/>
            <person name="Han C."/>
            <person name="Land M."/>
            <person name="Hauser L."/>
            <person name="Markowitz V."/>
            <person name="Cheng J.-F."/>
            <person name="Hugenholtz P."/>
            <person name="Woyke T."/>
            <person name="Wu D."/>
            <person name="Tindall B."/>
            <person name="Faehrich R."/>
            <person name="Brambilla E."/>
            <person name="Klenk H.-P."/>
            <person name="Eisen J.A."/>
        </authorList>
    </citation>
    <scope>NUCLEOTIDE SEQUENCE [LARGE SCALE GENOMIC DNA]</scope>
    <source>
        <strain evidence="3">ATCC 29530 / DSM 19594 / LMG 11500 / NCIMB 11436 / LSU 4</strain>
        <plasmid evidence="3">pRUNSL02</plasmid>
    </source>
</reference>
<reference evidence="2 3" key="2">
    <citation type="journal article" date="2012" name="Stand. Genomic Sci.">
        <title>Complete genome sequence of the aquatic bacterium Runella slithyformis type strain (LSU 4(T)).</title>
        <authorList>
            <person name="Copeland A."/>
            <person name="Zhang X."/>
            <person name="Misra M."/>
            <person name="Lapidus A."/>
            <person name="Nolan M."/>
            <person name="Lucas S."/>
            <person name="Deshpande S."/>
            <person name="Cheng J.F."/>
            <person name="Tapia R."/>
            <person name="Goodwin L.A."/>
            <person name="Pitluck S."/>
            <person name="Liolios K."/>
            <person name="Pagani I."/>
            <person name="Ivanova N."/>
            <person name="Mikhailova N."/>
            <person name="Pati A."/>
            <person name="Chen A."/>
            <person name="Palaniappan K."/>
            <person name="Land M."/>
            <person name="Hauser L."/>
            <person name="Pan C."/>
            <person name="Jeffries C.D."/>
            <person name="Detter J.C."/>
            <person name="Brambilla E.M."/>
            <person name="Rohde M."/>
            <person name="Djao O.D."/>
            <person name="Goker M."/>
            <person name="Sikorski J."/>
            <person name="Tindall B.J."/>
            <person name="Woyke T."/>
            <person name="Bristow J."/>
            <person name="Eisen J.A."/>
            <person name="Markowitz V."/>
            <person name="Hugenholtz P."/>
            <person name="Kyrpides N.C."/>
            <person name="Klenk H.P."/>
            <person name="Mavromatis K."/>
        </authorList>
    </citation>
    <scope>NUCLEOTIDE SEQUENCE [LARGE SCALE GENOMIC DNA]</scope>
    <source>
        <strain evidence="3">ATCC 29530 / DSM 19594 / LMG 11500 / NCIMB 11436 / LSU 4</strain>
    </source>
</reference>
<evidence type="ECO:0000313" key="2">
    <source>
        <dbReference type="EMBL" id="AEI52075.1"/>
    </source>
</evidence>